<evidence type="ECO:0000256" key="5">
    <source>
        <dbReference type="ARBA" id="ARBA00022777"/>
    </source>
</evidence>
<dbReference type="GO" id="GO:0016036">
    <property type="term" value="P:cellular response to phosphate starvation"/>
    <property type="evidence" value="ECO:0007669"/>
    <property type="project" value="TreeGrafter"/>
</dbReference>
<dbReference type="PROSITE" id="PS50109">
    <property type="entry name" value="HIS_KIN"/>
    <property type="match status" value="1"/>
</dbReference>
<keyword evidence="4 8" id="KW-0808">Transferase</keyword>
<evidence type="ECO:0000256" key="4">
    <source>
        <dbReference type="ARBA" id="ARBA00022679"/>
    </source>
</evidence>
<feature type="domain" description="Histidine kinase" evidence="7">
    <location>
        <begin position="1"/>
        <end position="112"/>
    </location>
</feature>
<keyword evidence="5 8" id="KW-0418">Kinase</keyword>
<gene>
    <name evidence="8" type="primary">resE_41</name>
    <name evidence="8" type="ORF">SDC9_173432</name>
</gene>
<name>A0A645GIP7_9ZZZZ</name>
<dbReference type="SMART" id="SM00387">
    <property type="entry name" value="HATPase_c"/>
    <property type="match status" value="1"/>
</dbReference>
<dbReference type="GO" id="GO:0004721">
    <property type="term" value="F:phosphoprotein phosphatase activity"/>
    <property type="evidence" value="ECO:0007669"/>
    <property type="project" value="TreeGrafter"/>
</dbReference>
<evidence type="ECO:0000256" key="3">
    <source>
        <dbReference type="ARBA" id="ARBA00022553"/>
    </source>
</evidence>
<dbReference type="FunFam" id="3.30.565.10:FF:000006">
    <property type="entry name" value="Sensor histidine kinase WalK"/>
    <property type="match status" value="1"/>
</dbReference>
<organism evidence="8">
    <name type="scientific">bioreactor metagenome</name>
    <dbReference type="NCBI Taxonomy" id="1076179"/>
    <lineage>
        <taxon>unclassified sequences</taxon>
        <taxon>metagenomes</taxon>
        <taxon>ecological metagenomes</taxon>
    </lineage>
</organism>
<evidence type="ECO:0000256" key="2">
    <source>
        <dbReference type="ARBA" id="ARBA00012438"/>
    </source>
</evidence>
<dbReference type="PANTHER" id="PTHR45453:SF1">
    <property type="entry name" value="PHOSPHATE REGULON SENSOR PROTEIN PHOR"/>
    <property type="match status" value="1"/>
</dbReference>
<dbReference type="EMBL" id="VSSQ01075398">
    <property type="protein sequence ID" value="MPN26010.1"/>
    <property type="molecule type" value="Genomic_DNA"/>
</dbReference>
<dbReference type="InterPro" id="IPR004358">
    <property type="entry name" value="Sig_transdc_His_kin-like_C"/>
</dbReference>
<keyword evidence="6" id="KW-0902">Two-component regulatory system</keyword>
<dbReference type="GO" id="GO:0005886">
    <property type="term" value="C:plasma membrane"/>
    <property type="evidence" value="ECO:0007669"/>
    <property type="project" value="TreeGrafter"/>
</dbReference>
<comment type="caution">
    <text evidence="8">The sequence shown here is derived from an EMBL/GenBank/DDBJ whole genome shotgun (WGS) entry which is preliminary data.</text>
</comment>
<sequence length="114" mass="12798">MADEDKIMQVITNLLDNAIKYADEGGLVTISCRSKGKKAFVSIFNEGPAIPEEDIKHIWDRFYKGDKSRTQKVSTGLGLSIVKKIIALFDEEIWVENKDNGVMFNFTLTLGKKA</sequence>
<dbReference type="InterPro" id="IPR050351">
    <property type="entry name" value="BphY/WalK/GraS-like"/>
</dbReference>
<dbReference type="InterPro" id="IPR003594">
    <property type="entry name" value="HATPase_dom"/>
</dbReference>
<dbReference type="PANTHER" id="PTHR45453">
    <property type="entry name" value="PHOSPHATE REGULON SENSOR PROTEIN PHOR"/>
    <property type="match status" value="1"/>
</dbReference>
<comment type="catalytic activity">
    <reaction evidence="1">
        <text>ATP + protein L-histidine = ADP + protein N-phospho-L-histidine.</text>
        <dbReference type="EC" id="2.7.13.3"/>
    </reaction>
</comment>
<accession>A0A645GIP7</accession>
<dbReference type="Gene3D" id="3.30.565.10">
    <property type="entry name" value="Histidine kinase-like ATPase, C-terminal domain"/>
    <property type="match status" value="1"/>
</dbReference>
<reference evidence="8" key="1">
    <citation type="submission" date="2019-08" db="EMBL/GenBank/DDBJ databases">
        <authorList>
            <person name="Kucharzyk K."/>
            <person name="Murdoch R.W."/>
            <person name="Higgins S."/>
            <person name="Loffler F."/>
        </authorList>
    </citation>
    <scope>NUCLEOTIDE SEQUENCE</scope>
</reference>
<protein>
    <recommendedName>
        <fullName evidence="2">histidine kinase</fullName>
        <ecNumber evidence="2">2.7.13.3</ecNumber>
    </recommendedName>
</protein>
<evidence type="ECO:0000256" key="6">
    <source>
        <dbReference type="ARBA" id="ARBA00023012"/>
    </source>
</evidence>
<evidence type="ECO:0000313" key="8">
    <source>
        <dbReference type="EMBL" id="MPN26010.1"/>
    </source>
</evidence>
<dbReference type="InterPro" id="IPR036890">
    <property type="entry name" value="HATPase_C_sf"/>
</dbReference>
<dbReference type="AlphaFoldDB" id="A0A645GIP7"/>
<proteinExistence type="predicted"/>
<dbReference type="EC" id="2.7.13.3" evidence="2"/>
<keyword evidence="3" id="KW-0597">Phosphoprotein</keyword>
<evidence type="ECO:0000256" key="1">
    <source>
        <dbReference type="ARBA" id="ARBA00000085"/>
    </source>
</evidence>
<dbReference type="InterPro" id="IPR005467">
    <property type="entry name" value="His_kinase_dom"/>
</dbReference>
<dbReference type="PRINTS" id="PR00344">
    <property type="entry name" value="BCTRLSENSOR"/>
</dbReference>
<evidence type="ECO:0000259" key="7">
    <source>
        <dbReference type="PROSITE" id="PS50109"/>
    </source>
</evidence>
<dbReference type="GO" id="GO:0000155">
    <property type="term" value="F:phosphorelay sensor kinase activity"/>
    <property type="evidence" value="ECO:0007669"/>
    <property type="project" value="TreeGrafter"/>
</dbReference>
<dbReference type="SUPFAM" id="SSF55874">
    <property type="entry name" value="ATPase domain of HSP90 chaperone/DNA topoisomerase II/histidine kinase"/>
    <property type="match status" value="1"/>
</dbReference>
<dbReference type="Pfam" id="PF02518">
    <property type="entry name" value="HATPase_c"/>
    <property type="match status" value="1"/>
</dbReference>